<feature type="compositionally biased region" description="Low complexity" evidence="1">
    <location>
        <begin position="1303"/>
        <end position="1315"/>
    </location>
</feature>
<reference evidence="2 3" key="1">
    <citation type="submission" date="2015-07" db="EMBL/GenBank/DDBJ databases">
        <title>High-quality genome of monoxenous trypanosomatid Leptomonas pyrrhocoris.</title>
        <authorList>
            <person name="Flegontov P."/>
            <person name="Butenko A."/>
            <person name="Firsov S."/>
            <person name="Vlcek C."/>
            <person name="Logacheva M.D."/>
            <person name="Field M."/>
            <person name="Filatov D."/>
            <person name="Flegontova O."/>
            <person name="Gerasimov E."/>
            <person name="Jackson A.P."/>
            <person name="Kelly S."/>
            <person name="Opperdoes F."/>
            <person name="O'Reilly A."/>
            <person name="Votypka J."/>
            <person name="Yurchenko V."/>
            <person name="Lukes J."/>
        </authorList>
    </citation>
    <scope>NUCLEOTIDE SEQUENCE [LARGE SCALE GENOMIC DNA]</scope>
    <source>
        <strain evidence="2">H10</strain>
    </source>
</reference>
<feature type="region of interest" description="Disordered" evidence="1">
    <location>
        <begin position="1281"/>
        <end position="1316"/>
    </location>
</feature>
<dbReference type="Proteomes" id="UP000037923">
    <property type="component" value="Unassembled WGS sequence"/>
</dbReference>
<evidence type="ECO:0000313" key="3">
    <source>
        <dbReference type="Proteomes" id="UP000037923"/>
    </source>
</evidence>
<sequence length="1451" mass="156840">MSTDRPSKLHAPLADASAACELPSDSELLDQLDIDAELANFSQDPFHGDTTIASASTAPFKPANVQQNGSTLFTPTPPRSFLIGGSLFELRPASLPHLPRLPRRCGSPVVSTVASAVFCPFTHQFVSLSSPHWDHLHSAGFGVSPDRHGTSRVQLRDVARLRGYARSLQACSNADAERRADTGVPSAALVRREQLFRSWRWSSSLQHTLGTVLSVAPLNSLQALKAAVERELLTKHNYDAARVIKAAAESAREVAADGDPPWRTRWKDLQCPVLEVDGGASLLAEGNEARAVIRWADDPHSTASESLPVEGCAGQRPPCAASVCSSSVLPAWTRRYTERRCLPLLGLPADVRAALLEIPFAGEVDAPPLMPPVCAAVLTRLAQELAEVRREGLHSARPKLYYCPLAHGVDYNGVLDLRAFQVALRDDSTSEHTPRAVLTSLSEGRAHAAEATPVLSLGMESLDGSGDDDDGPAAAPPLRVVVFDNAHLLSKRAISRLLDQWTRNGSAAQRHRELRAAQGYKLQQSGSAGGAEGARRITTTSSRHWQTLMGSQVPVGSALPSLRTLAPPFGDVQAVFLSYRPQEAGEKFSAKSSTTVLHDAPRQSGPQHKESDNSVFSVSVCPEPRSDLLYVEESLAAALLRVSALCRLRLSAPQRKELLEGVVRCALGCAGDDVPCVKRVSKRLPSGKTVAESLQFRLGTPRGQALLYEACEAVLALLSPLDAFLEGAGSDGMCQADQTVRVLTTYPTLTTLRLRHVLLSVYHLRVTQLATATAPASTEAGAEVPKGDTAASAHKGSAKQPRVSFLTSKQAAYAREAQEQQQLLRRARVRAATVAASSSCSSLLPSFARPLLFSQTYSLYPEPPVLLGRWWTATLLFCTPTLADVVSLRSFLLDSLRRRRHPLSAHKHRRHHHCSAFDMQRDGDAVSEGELAELRRMEVEDVDVFHTDIGANAPRCRANYRVFGVRALARFAAPTAVEPRCWGATNRTAAMAWAVRELEQQLQRCLKRCASKAVLFPLWTYRGAGRSAEDADAAASASSNAPEIATQGDRSPTGQHSCSQSSGGRGLGGPAAAFPSFQYATLPCSPPRHFPDFNTVREWHTLWIPALVERRLFTLAVAQKPSMVLTVGARVVLQEAVRVPGKGSGGGGQDSSSSSLTTDSYPRGCVCRVVGFVTVEKLFAEDTASPPSSLPPSIQRQVEGWTSAERLQVRRYVEQQRGASALPLLTCVWNTCPHRSDEAFLLTPRPSLIGGYRSTHYYGLPVLHLPVCVLIGDSHGCQRAHTGRVNRRAHRTEGSTPSPSPLPTSLRRPSGSSRTFLTSTSPKISFDFVLTDVFHPYHADLSNSMSALCLTHAERATAHRLLFTLMTHRSSSQGGPPDAVASQTEATAPIKDRPSHSPVSFMEDVLFYDSAELSPQNAVNAADTAATSSTEPIKCPLVTELALYARVRSLE</sequence>
<name>A0A0N1J520_LEPPY</name>
<comment type="caution">
    <text evidence="2">The sequence shown here is derived from an EMBL/GenBank/DDBJ whole genome shotgun (WGS) entry which is preliminary data.</text>
</comment>
<dbReference type="OrthoDB" id="265803at2759"/>
<feature type="region of interest" description="Disordered" evidence="1">
    <location>
        <begin position="1369"/>
        <end position="1395"/>
    </location>
</feature>
<evidence type="ECO:0000256" key="1">
    <source>
        <dbReference type="SAM" id="MobiDB-lite"/>
    </source>
</evidence>
<accession>A0A0N1J520</accession>
<feature type="compositionally biased region" description="Polar residues" evidence="1">
    <location>
        <begin position="1048"/>
        <end position="1062"/>
    </location>
</feature>
<feature type="region of interest" description="Disordered" evidence="1">
    <location>
        <begin position="589"/>
        <end position="615"/>
    </location>
</feature>
<dbReference type="OMA" id="WAPRSTE"/>
<dbReference type="VEuPathDB" id="TriTrypDB:LpyrH10_04_0300"/>
<dbReference type="EMBL" id="LGTL01000004">
    <property type="protein sequence ID" value="KPA82641.1"/>
    <property type="molecule type" value="Genomic_DNA"/>
</dbReference>
<feature type="region of interest" description="Disordered" evidence="1">
    <location>
        <begin position="775"/>
        <end position="801"/>
    </location>
</feature>
<proteinExistence type="predicted"/>
<protein>
    <submittedName>
        <fullName evidence="2">Uncharacterized protein</fullName>
    </submittedName>
</protein>
<organism evidence="2 3">
    <name type="scientific">Leptomonas pyrrhocoris</name>
    <name type="common">Firebug parasite</name>
    <dbReference type="NCBI Taxonomy" id="157538"/>
    <lineage>
        <taxon>Eukaryota</taxon>
        <taxon>Discoba</taxon>
        <taxon>Euglenozoa</taxon>
        <taxon>Kinetoplastea</taxon>
        <taxon>Metakinetoplastina</taxon>
        <taxon>Trypanosomatida</taxon>
        <taxon>Trypanosomatidae</taxon>
        <taxon>Leishmaniinae</taxon>
        <taxon>Leptomonas</taxon>
    </lineage>
</organism>
<feature type="region of interest" description="Disordered" evidence="1">
    <location>
        <begin position="1032"/>
        <end position="1067"/>
    </location>
</feature>
<dbReference type="RefSeq" id="XP_015661080.1">
    <property type="nucleotide sequence ID" value="XM_015799478.1"/>
</dbReference>
<evidence type="ECO:0000313" key="2">
    <source>
        <dbReference type="EMBL" id="KPA82641.1"/>
    </source>
</evidence>
<feature type="compositionally biased region" description="Basic residues" evidence="1">
    <location>
        <begin position="1281"/>
        <end position="1290"/>
    </location>
</feature>
<dbReference type="GeneID" id="26902771"/>
<feature type="region of interest" description="Disordered" evidence="1">
    <location>
        <begin position="1139"/>
        <end position="1159"/>
    </location>
</feature>
<keyword evidence="3" id="KW-1185">Reference proteome</keyword>
<gene>
    <name evidence="2" type="ORF">ABB37_02480</name>
</gene>